<name>A0A832H4H0_9CYAN</name>
<dbReference type="PANTHER" id="PTHR12544">
    <property type="entry name" value="GLUTAMINASE"/>
    <property type="match status" value="1"/>
</dbReference>
<organism evidence="7">
    <name type="scientific">Oscillatoriales cyanobacterium SpSt-402</name>
    <dbReference type="NCBI Taxonomy" id="2282168"/>
    <lineage>
        <taxon>Bacteria</taxon>
        <taxon>Bacillati</taxon>
        <taxon>Cyanobacteriota</taxon>
        <taxon>Cyanophyceae</taxon>
        <taxon>Oscillatoriophycideae</taxon>
        <taxon>Oscillatoriales</taxon>
    </lineage>
</organism>
<comment type="caution">
    <text evidence="7">The sequence shown here is derived from an EMBL/GenBank/DDBJ whole genome shotgun (WGS) entry which is preliminary data.</text>
</comment>
<proteinExistence type="inferred from homology"/>
<feature type="binding site" evidence="6">
    <location>
        <position position="184"/>
    </location>
    <ligand>
        <name>substrate</name>
    </ligand>
</feature>
<feature type="binding site" evidence="6">
    <location>
        <position position="83"/>
    </location>
    <ligand>
        <name>substrate</name>
    </ligand>
</feature>
<comment type="subunit">
    <text evidence="2 6">Homotetramer.</text>
</comment>
<feature type="binding site" evidence="6">
    <location>
        <position position="208"/>
    </location>
    <ligand>
        <name>substrate</name>
    </ligand>
</feature>
<dbReference type="HAMAP" id="MF_00313">
    <property type="entry name" value="Glutaminase"/>
    <property type="match status" value="1"/>
</dbReference>
<dbReference type="AlphaFoldDB" id="A0A832H4H0"/>
<comment type="similarity">
    <text evidence="1 6">Belongs to the glutaminase family.</text>
</comment>
<feature type="binding site" evidence="6">
    <location>
        <position position="133"/>
    </location>
    <ligand>
        <name>substrate</name>
    </ligand>
</feature>
<dbReference type="InterPro" id="IPR015868">
    <property type="entry name" value="Glutaminase"/>
</dbReference>
<dbReference type="GO" id="GO:0004359">
    <property type="term" value="F:glutaminase activity"/>
    <property type="evidence" value="ECO:0007669"/>
    <property type="project" value="UniProtKB-UniRule"/>
</dbReference>
<evidence type="ECO:0000256" key="1">
    <source>
        <dbReference type="ARBA" id="ARBA00011076"/>
    </source>
</evidence>
<evidence type="ECO:0000256" key="5">
    <source>
        <dbReference type="ARBA" id="ARBA00049534"/>
    </source>
</evidence>
<feature type="binding site" evidence="6">
    <location>
        <position position="278"/>
    </location>
    <ligand>
        <name>substrate</name>
    </ligand>
</feature>
<feature type="binding site" evidence="6">
    <location>
        <position position="260"/>
    </location>
    <ligand>
        <name>substrate</name>
    </ligand>
</feature>
<dbReference type="PANTHER" id="PTHR12544:SF29">
    <property type="entry name" value="GLUTAMINASE"/>
    <property type="match status" value="1"/>
</dbReference>
<evidence type="ECO:0000256" key="2">
    <source>
        <dbReference type="ARBA" id="ARBA00011881"/>
    </source>
</evidence>
<reference evidence="7" key="1">
    <citation type="journal article" date="2020" name="mSystems">
        <title>Genome- and Community-Level Interaction Insights into Carbon Utilization and Element Cycling Functions of Hydrothermarchaeota in Hydrothermal Sediment.</title>
        <authorList>
            <person name="Zhou Z."/>
            <person name="Liu Y."/>
            <person name="Xu W."/>
            <person name="Pan J."/>
            <person name="Luo Z.H."/>
            <person name="Li M."/>
        </authorList>
    </citation>
    <scope>NUCLEOTIDE SEQUENCE [LARGE SCALE GENOMIC DNA]</scope>
    <source>
        <strain evidence="7">SpSt-402</strain>
    </source>
</reference>
<gene>
    <name evidence="6 7" type="primary">glsA</name>
    <name evidence="7" type="ORF">ENR47_07195</name>
</gene>
<evidence type="ECO:0000256" key="3">
    <source>
        <dbReference type="ARBA" id="ARBA00012918"/>
    </source>
</evidence>
<dbReference type="EC" id="3.5.1.2" evidence="3 6"/>
<accession>A0A832H4H0</accession>
<dbReference type="GO" id="GO:0006537">
    <property type="term" value="P:glutamate biosynthetic process"/>
    <property type="evidence" value="ECO:0007669"/>
    <property type="project" value="TreeGrafter"/>
</dbReference>
<sequence length="338" mass="37071">MTIEATHSDAQSNTPFRSILPETLQTVLHELHDKYQSLRTGTPATYIPELAKMNPDWFSICVATADGQLFQVGDSQQLFTIQSISKVFVYGLALEDHGRKLVLSKVGVEPTGDAFNAIVLDEQSKRPYNPMVNAGAIATTSLIKGKGPTERLNRMLAMFERYIGHESFIDMPTFMSERTTGHRNRAMAYLMYNFGMIDEKLDEALDLYFQQCSLMVNCCDLAVMAATLANHGTNPVTGVQAVPPCYVRDILSVMYTCGMYNFAGQWAYSVGLPAKSGVSGGLIVVVPGRMGIAVFSPPLDERGNSVRGMKVSEEFSQRFGLHLFECLANTPPPSPTGG</sequence>
<dbReference type="NCBIfam" id="TIGR03814">
    <property type="entry name" value="Gln_ase"/>
    <property type="match status" value="1"/>
</dbReference>
<evidence type="ECO:0000256" key="4">
    <source>
        <dbReference type="ARBA" id="ARBA00022801"/>
    </source>
</evidence>
<dbReference type="GO" id="GO:0006543">
    <property type="term" value="P:L-glutamine catabolic process"/>
    <property type="evidence" value="ECO:0007669"/>
    <property type="project" value="TreeGrafter"/>
</dbReference>
<dbReference type="EMBL" id="DSRD01000462">
    <property type="protein sequence ID" value="HGW94051.1"/>
    <property type="molecule type" value="Genomic_DNA"/>
</dbReference>
<comment type="catalytic activity">
    <reaction evidence="5 6">
        <text>L-glutamine + H2O = L-glutamate + NH4(+)</text>
        <dbReference type="Rhea" id="RHEA:15889"/>
        <dbReference type="ChEBI" id="CHEBI:15377"/>
        <dbReference type="ChEBI" id="CHEBI:28938"/>
        <dbReference type="ChEBI" id="CHEBI:29985"/>
        <dbReference type="ChEBI" id="CHEBI:58359"/>
        <dbReference type="EC" id="3.5.1.2"/>
    </reaction>
</comment>
<dbReference type="SUPFAM" id="SSF56601">
    <property type="entry name" value="beta-lactamase/transpeptidase-like"/>
    <property type="match status" value="1"/>
</dbReference>
<evidence type="ECO:0000313" key="7">
    <source>
        <dbReference type="EMBL" id="HGW94051.1"/>
    </source>
</evidence>
<feature type="binding site" evidence="6">
    <location>
        <position position="177"/>
    </location>
    <ligand>
        <name>substrate</name>
    </ligand>
</feature>
<protein>
    <recommendedName>
        <fullName evidence="3 6">Glutaminase</fullName>
        <ecNumber evidence="3 6">3.5.1.2</ecNumber>
    </recommendedName>
</protein>
<keyword evidence="4 6" id="KW-0378">Hydrolase</keyword>
<dbReference type="FunFam" id="3.40.710.10:FF:000005">
    <property type="entry name" value="Glutaminase"/>
    <property type="match status" value="1"/>
</dbReference>
<dbReference type="Pfam" id="PF04960">
    <property type="entry name" value="Glutaminase"/>
    <property type="match status" value="1"/>
</dbReference>
<dbReference type="InterPro" id="IPR012338">
    <property type="entry name" value="Beta-lactam/transpept-like"/>
</dbReference>
<evidence type="ECO:0000256" key="6">
    <source>
        <dbReference type="HAMAP-Rule" id="MF_00313"/>
    </source>
</evidence>
<dbReference type="Gene3D" id="3.40.710.10">
    <property type="entry name" value="DD-peptidase/beta-lactamase superfamily"/>
    <property type="match status" value="1"/>
</dbReference>
<keyword evidence="6" id="KW-0007">Acetylation</keyword>